<evidence type="ECO:0000313" key="11">
    <source>
        <dbReference type="EMBL" id="KAH7282251.1"/>
    </source>
</evidence>
<dbReference type="InterPro" id="IPR013233">
    <property type="entry name" value="PIG-X/PBN1"/>
</dbReference>
<evidence type="ECO:0000256" key="9">
    <source>
        <dbReference type="ARBA" id="ARBA00023180"/>
    </source>
</evidence>
<reference evidence="11" key="1">
    <citation type="submission" date="2021-08" db="EMBL/GenBank/DDBJ databases">
        <title>WGS assembly of Ceratopteris richardii.</title>
        <authorList>
            <person name="Marchant D.B."/>
            <person name="Chen G."/>
            <person name="Jenkins J."/>
            <person name="Shu S."/>
            <person name="Leebens-Mack J."/>
            <person name="Grimwood J."/>
            <person name="Schmutz J."/>
            <person name="Soltis P."/>
            <person name="Soltis D."/>
            <person name="Chen Z.-H."/>
        </authorList>
    </citation>
    <scope>NUCLEOTIDE SEQUENCE</scope>
    <source>
        <strain evidence="11">Whitten #5841</strain>
        <tissue evidence="11">Leaf</tissue>
    </source>
</reference>
<dbReference type="EMBL" id="CM035440">
    <property type="protein sequence ID" value="KAH7282249.1"/>
    <property type="molecule type" value="Genomic_DNA"/>
</dbReference>
<proteinExistence type="inferred from homology"/>
<evidence type="ECO:0008006" key="13">
    <source>
        <dbReference type="Google" id="ProtNLM"/>
    </source>
</evidence>
<dbReference type="PANTHER" id="PTHR28650">
    <property type="entry name" value="PHOSPHATIDYLINOSITOL-GLYCAN BIOSYNTHESIS CLASS X PROTEIN"/>
    <property type="match status" value="1"/>
</dbReference>
<evidence type="ECO:0000256" key="7">
    <source>
        <dbReference type="ARBA" id="ARBA00022989"/>
    </source>
</evidence>
<dbReference type="GO" id="GO:0005789">
    <property type="term" value="C:endoplasmic reticulum membrane"/>
    <property type="evidence" value="ECO:0007669"/>
    <property type="project" value="UniProtKB-SubCell"/>
</dbReference>
<evidence type="ECO:0000256" key="2">
    <source>
        <dbReference type="ARBA" id="ARBA00004687"/>
    </source>
</evidence>
<dbReference type="Proteomes" id="UP000825935">
    <property type="component" value="Chromosome 35"/>
</dbReference>
<dbReference type="EMBL" id="CM035440">
    <property type="protein sequence ID" value="KAH7282251.1"/>
    <property type="molecule type" value="Genomic_DNA"/>
</dbReference>
<evidence type="ECO:0000256" key="8">
    <source>
        <dbReference type="ARBA" id="ARBA00023136"/>
    </source>
</evidence>
<sequence>MTHRPVSYGVSSSCTHRIPLRYLLACALATVVHILHLAFSSPLDFPRPKTAVYNEGDLQFLMSGNSTFLSLCSCSNLTRSIPAFAQHRLPDGTLLNLCYEPVDSFCESFTSLESSNYLGPEFLKLERTLIGSGAHRALETSITVKHERCKECHVMIIERLPSGVFADLFELEGLVARAVYDDVAIYGDHNLELPALNSYESVVVLYTRFNFNSENLLHTQVSLPLHARYPPLNLEGYAVVDLSFPYILVQCIRTENSLDSFSETLGSSKKDMAWALLTTKSRIIPASELQWLVPAGNFKYTNVVATITASVSLIAVVVLWVISTNSFHSHKSKKI</sequence>
<keyword evidence="5 10" id="KW-0812">Transmembrane</keyword>
<protein>
    <recommendedName>
        <fullName evidence="13">Phosphatidylinositol-glycan biosynthesis class X protein</fullName>
    </recommendedName>
</protein>
<evidence type="ECO:0000256" key="5">
    <source>
        <dbReference type="ARBA" id="ARBA00022692"/>
    </source>
</evidence>
<dbReference type="GO" id="GO:0006506">
    <property type="term" value="P:GPI anchor biosynthetic process"/>
    <property type="evidence" value="ECO:0007669"/>
    <property type="project" value="UniProtKB-KW"/>
</dbReference>
<evidence type="ECO:0000256" key="3">
    <source>
        <dbReference type="ARBA" id="ARBA00010345"/>
    </source>
</evidence>
<keyword evidence="6" id="KW-0256">Endoplasmic reticulum</keyword>
<comment type="subcellular location">
    <subcellularLocation>
        <location evidence="1">Endoplasmic reticulum membrane</location>
        <topology evidence="1">Single-pass membrane protein</topology>
    </subcellularLocation>
</comment>
<keyword evidence="4" id="KW-0337">GPI-anchor biosynthesis</keyword>
<evidence type="ECO:0000256" key="4">
    <source>
        <dbReference type="ARBA" id="ARBA00022502"/>
    </source>
</evidence>
<comment type="pathway">
    <text evidence="2">Glycolipid biosynthesis; glycosylphosphatidylinositol-anchor biosynthesis.</text>
</comment>
<keyword evidence="12" id="KW-1185">Reference proteome</keyword>
<dbReference type="AlphaFoldDB" id="A0A8T2QGH4"/>
<dbReference type="SMART" id="SM00780">
    <property type="entry name" value="PIG-X"/>
    <property type="match status" value="1"/>
</dbReference>
<evidence type="ECO:0000313" key="12">
    <source>
        <dbReference type="Proteomes" id="UP000825935"/>
    </source>
</evidence>
<name>A0A8T2QGH4_CERRI</name>
<keyword evidence="7 10" id="KW-1133">Transmembrane helix</keyword>
<comment type="similarity">
    <text evidence="3">Belongs to the PIGX family.</text>
</comment>
<dbReference type="PANTHER" id="PTHR28650:SF1">
    <property type="entry name" value="PHOSPHATIDYLINOSITOL-GLYCAN BIOSYNTHESIS CLASS X PROTEIN"/>
    <property type="match status" value="1"/>
</dbReference>
<evidence type="ECO:0000256" key="6">
    <source>
        <dbReference type="ARBA" id="ARBA00022824"/>
    </source>
</evidence>
<evidence type="ECO:0000256" key="1">
    <source>
        <dbReference type="ARBA" id="ARBA00004389"/>
    </source>
</evidence>
<dbReference type="Pfam" id="PF08320">
    <property type="entry name" value="PIG-X"/>
    <property type="match status" value="1"/>
</dbReference>
<gene>
    <name evidence="11" type="ORF">KP509_35G021600</name>
</gene>
<organism evidence="11 12">
    <name type="scientific">Ceratopteris richardii</name>
    <name type="common">Triangle waterfern</name>
    <dbReference type="NCBI Taxonomy" id="49495"/>
    <lineage>
        <taxon>Eukaryota</taxon>
        <taxon>Viridiplantae</taxon>
        <taxon>Streptophyta</taxon>
        <taxon>Embryophyta</taxon>
        <taxon>Tracheophyta</taxon>
        <taxon>Polypodiopsida</taxon>
        <taxon>Polypodiidae</taxon>
        <taxon>Polypodiales</taxon>
        <taxon>Pteridineae</taxon>
        <taxon>Pteridaceae</taxon>
        <taxon>Parkerioideae</taxon>
        <taxon>Ceratopteris</taxon>
    </lineage>
</organism>
<dbReference type="OrthoDB" id="5546453at2759"/>
<accession>A0A8T2QGH4</accession>
<dbReference type="InterPro" id="IPR040039">
    <property type="entry name" value="PIGX"/>
</dbReference>
<dbReference type="OMA" id="SNICPLA"/>
<comment type="caution">
    <text evidence="11">The sequence shown here is derived from an EMBL/GenBank/DDBJ whole genome shotgun (WGS) entry which is preliminary data.</text>
</comment>
<feature type="transmembrane region" description="Helical" evidence="10">
    <location>
        <begin position="300"/>
        <end position="322"/>
    </location>
</feature>
<keyword evidence="8 10" id="KW-0472">Membrane</keyword>
<keyword evidence="9" id="KW-0325">Glycoprotein</keyword>
<feature type="transmembrane region" description="Helical" evidence="10">
    <location>
        <begin position="20"/>
        <end position="39"/>
    </location>
</feature>
<evidence type="ECO:0000256" key="10">
    <source>
        <dbReference type="SAM" id="Phobius"/>
    </source>
</evidence>